<accession>A0A5C3N439</accession>
<dbReference type="OrthoDB" id="2963168at2759"/>
<dbReference type="Gene3D" id="3.90.640.10">
    <property type="entry name" value="Actin, Chain A, domain 4"/>
    <property type="match status" value="1"/>
</dbReference>
<dbReference type="AlphaFoldDB" id="A0A5C3N439"/>
<gene>
    <name evidence="1" type="ORF">OE88DRAFT_1630336</name>
</gene>
<dbReference type="InterPro" id="IPR043129">
    <property type="entry name" value="ATPase_NBD"/>
</dbReference>
<reference evidence="1 2" key="1">
    <citation type="journal article" date="2019" name="Nat. Ecol. Evol.">
        <title>Megaphylogeny resolves global patterns of mushroom evolution.</title>
        <authorList>
            <person name="Varga T."/>
            <person name="Krizsan K."/>
            <person name="Foldi C."/>
            <person name="Dima B."/>
            <person name="Sanchez-Garcia M."/>
            <person name="Sanchez-Ramirez S."/>
            <person name="Szollosi G.J."/>
            <person name="Szarkandi J.G."/>
            <person name="Papp V."/>
            <person name="Albert L."/>
            <person name="Andreopoulos W."/>
            <person name="Angelini C."/>
            <person name="Antonin V."/>
            <person name="Barry K.W."/>
            <person name="Bougher N.L."/>
            <person name="Buchanan P."/>
            <person name="Buyck B."/>
            <person name="Bense V."/>
            <person name="Catcheside P."/>
            <person name="Chovatia M."/>
            <person name="Cooper J."/>
            <person name="Damon W."/>
            <person name="Desjardin D."/>
            <person name="Finy P."/>
            <person name="Geml J."/>
            <person name="Haridas S."/>
            <person name="Hughes K."/>
            <person name="Justo A."/>
            <person name="Karasinski D."/>
            <person name="Kautmanova I."/>
            <person name="Kiss B."/>
            <person name="Kocsube S."/>
            <person name="Kotiranta H."/>
            <person name="LaButti K.M."/>
            <person name="Lechner B.E."/>
            <person name="Liimatainen K."/>
            <person name="Lipzen A."/>
            <person name="Lukacs Z."/>
            <person name="Mihaltcheva S."/>
            <person name="Morgado L.N."/>
            <person name="Niskanen T."/>
            <person name="Noordeloos M.E."/>
            <person name="Ohm R.A."/>
            <person name="Ortiz-Santana B."/>
            <person name="Ovrebo C."/>
            <person name="Racz N."/>
            <person name="Riley R."/>
            <person name="Savchenko A."/>
            <person name="Shiryaev A."/>
            <person name="Soop K."/>
            <person name="Spirin V."/>
            <person name="Szebenyi C."/>
            <person name="Tomsovsky M."/>
            <person name="Tulloss R.E."/>
            <person name="Uehling J."/>
            <person name="Grigoriev I.V."/>
            <person name="Vagvolgyi C."/>
            <person name="Papp T."/>
            <person name="Martin F.M."/>
            <person name="Miettinen O."/>
            <person name="Hibbett D.S."/>
            <person name="Nagy L.G."/>
        </authorList>
    </citation>
    <scope>NUCLEOTIDE SEQUENCE [LARGE SCALE GENOMIC DNA]</scope>
    <source>
        <strain evidence="1 2">OMC1185</strain>
    </source>
</reference>
<dbReference type="EMBL" id="ML213512">
    <property type="protein sequence ID" value="TFK50888.1"/>
    <property type="molecule type" value="Genomic_DNA"/>
</dbReference>
<evidence type="ECO:0008006" key="3">
    <source>
        <dbReference type="Google" id="ProtNLM"/>
    </source>
</evidence>
<protein>
    <recommendedName>
        <fullName evidence="3">Actin-like ATPase domain-containing protein</fullName>
    </recommendedName>
</protein>
<dbReference type="STRING" id="5364.A0A5C3N439"/>
<sequence length="598" mass="66263">MTSAQFRRPYTGASRKLVLALDVGTTYSGISYTILDPGEVPQIRTVTKFPGQSTSGADSKVPSVLYYDANGALQAIGQEAENLREDGETDENEWIRVEWFKLHLRPKNLYASDITDECIPPLPVNIAIADILADYLSFLFECAKEYIRTSHAAGDALLRSLEGSIDFVLGHPNGWGGLEEQKMRKAAVQARLVPNMQAARDRIQFVTEGEASLYYCLEHGLSSDALEAGNKIMIVDAGGGTIDISSYIISESRPIKVEEAASPDCRLQGSVFVNRRMEAFLFEKLKGSAYDDPEDIENIVRSFERTAKRRFKSASEAVHIRFGTRADDDPDYGISRGALKLTGTDMAGFFNPSLRAILEAIIEQQFAGGLIKNILFVGGFAASEHLFDSLRRELMGSGMEVSRPDGYTNKAVADGAVAFYVDHIVCVRVTRTTYGVKGIRAYDPSETEHVARKQSIFRDASGAWSLPEAYFHILKKDEKVRMGQEFSIELRSLGSESRFLNGTVCHKTLLITTYDGSSIHPEWTDVDTGDILPELYSTLCTVHADISEAISSLVPLRNCIGQTYYCFDHRVILIFGLAELKAQIAWMVDVRTTIRSKS</sequence>
<dbReference type="PANTHER" id="PTHR14187:SF5">
    <property type="entry name" value="HEAT SHOCK 70 KDA PROTEIN 12A"/>
    <property type="match status" value="1"/>
</dbReference>
<name>A0A5C3N439_9AGAM</name>
<dbReference type="Proteomes" id="UP000305948">
    <property type="component" value="Unassembled WGS sequence"/>
</dbReference>
<proteinExistence type="predicted"/>
<keyword evidence="2" id="KW-1185">Reference proteome</keyword>
<evidence type="ECO:0000313" key="1">
    <source>
        <dbReference type="EMBL" id="TFK50888.1"/>
    </source>
</evidence>
<dbReference type="Gene3D" id="3.30.420.40">
    <property type="match status" value="2"/>
</dbReference>
<dbReference type="PANTHER" id="PTHR14187">
    <property type="entry name" value="ALPHA KINASE/ELONGATION FACTOR 2 KINASE"/>
    <property type="match status" value="1"/>
</dbReference>
<dbReference type="SUPFAM" id="SSF53067">
    <property type="entry name" value="Actin-like ATPase domain"/>
    <property type="match status" value="2"/>
</dbReference>
<evidence type="ECO:0000313" key="2">
    <source>
        <dbReference type="Proteomes" id="UP000305948"/>
    </source>
</evidence>
<organism evidence="1 2">
    <name type="scientific">Heliocybe sulcata</name>
    <dbReference type="NCBI Taxonomy" id="5364"/>
    <lineage>
        <taxon>Eukaryota</taxon>
        <taxon>Fungi</taxon>
        <taxon>Dikarya</taxon>
        <taxon>Basidiomycota</taxon>
        <taxon>Agaricomycotina</taxon>
        <taxon>Agaricomycetes</taxon>
        <taxon>Gloeophyllales</taxon>
        <taxon>Gloeophyllaceae</taxon>
        <taxon>Heliocybe</taxon>
    </lineage>
</organism>
<dbReference type="CDD" id="cd10170">
    <property type="entry name" value="ASKHA_NBD_HSP70"/>
    <property type="match status" value="1"/>
</dbReference>